<accession>A0ABV9YGS6</accession>
<keyword evidence="3" id="KW-1185">Reference proteome</keyword>
<sequence>MSSRPGLAAGLRRVVAGLAVVLLTLVAVPASGSPSGSGHRPKPTVVLVHGAFADASSWSEVVLRLQRKGYPVLAPANPLRGVAADSAYLASVLGTISGPVVLVGHSYGGVVITNAATGNANVKALVYVAAFVPDAGDTVGGLQVKYPGTKLGQAALDVREFPLAGGGVSHEGYVKPALFRDIFAGDLPPAEAALLAATQRPADVHTLDQPSGEPAWRTIPSWTLIARDDNLIPAAAQRFMAARAHARAVEVNASHVAMISKPSATVDLVVDAATHR</sequence>
<dbReference type="InterPro" id="IPR029058">
    <property type="entry name" value="AB_hydrolase_fold"/>
</dbReference>
<dbReference type="Gene3D" id="3.40.50.1820">
    <property type="entry name" value="alpha/beta hydrolase"/>
    <property type="match status" value="1"/>
</dbReference>
<dbReference type="Proteomes" id="UP001595833">
    <property type="component" value="Unassembled WGS sequence"/>
</dbReference>
<dbReference type="InterPro" id="IPR000073">
    <property type="entry name" value="AB_hydrolase_1"/>
</dbReference>
<comment type="caution">
    <text evidence="2">The sequence shown here is derived from an EMBL/GenBank/DDBJ whole genome shotgun (WGS) entry which is preliminary data.</text>
</comment>
<dbReference type="GO" id="GO:0016787">
    <property type="term" value="F:hydrolase activity"/>
    <property type="evidence" value="ECO:0007669"/>
    <property type="project" value="UniProtKB-KW"/>
</dbReference>
<feature type="domain" description="AB hydrolase-1" evidence="1">
    <location>
        <begin position="45"/>
        <end position="267"/>
    </location>
</feature>
<name>A0ABV9YGS6_9PSEU</name>
<dbReference type="InterPro" id="IPR052897">
    <property type="entry name" value="Sec-Metab_Biosynth_Hydrolase"/>
</dbReference>
<evidence type="ECO:0000313" key="2">
    <source>
        <dbReference type="EMBL" id="MFC5059771.1"/>
    </source>
</evidence>
<proteinExistence type="predicted"/>
<dbReference type="PANTHER" id="PTHR37017">
    <property type="entry name" value="AB HYDROLASE-1 DOMAIN-CONTAINING PROTEIN-RELATED"/>
    <property type="match status" value="1"/>
</dbReference>
<dbReference type="RefSeq" id="WP_344043494.1">
    <property type="nucleotide sequence ID" value="NZ_BAAAKE010000046.1"/>
</dbReference>
<evidence type="ECO:0000313" key="3">
    <source>
        <dbReference type="Proteomes" id="UP001595833"/>
    </source>
</evidence>
<gene>
    <name evidence="2" type="ORF">ACFPFM_39175</name>
</gene>
<dbReference type="EMBL" id="JBHSJB010000047">
    <property type="protein sequence ID" value="MFC5059771.1"/>
    <property type="molecule type" value="Genomic_DNA"/>
</dbReference>
<evidence type="ECO:0000259" key="1">
    <source>
        <dbReference type="Pfam" id="PF12697"/>
    </source>
</evidence>
<dbReference type="PANTHER" id="PTHR37017:SF11">
    <property type="entry name" value="ESTERASE_LIPASE_THIOESTERASE DOMAIN-CONTAINING PROTEIN"/>
    <property type="match status" value="1"/>
</dbReference>
<organism evidence="2 3">
    <name type="scientific">Saccharothrix xinjiangensis</name>
    <dbReference type="NCBI Taxonomy" id="204798"/>
    <lineage>
        <taxon>Bacteria</taxon>
        <taxon>Bacillati</taxon>
        <taxon>Actinomycetota</taxon>
        <taxon>Actinomycetes</taxon>
        <taxon>Pseudonocardiales</taxon>
        <taxon>Pseudonocardiaceae</taxon>
        <taxon>Saccharothrix</taxon>
    </lineage>
</organism>
<dbReference type="SUPFAM" id="SSF53474">
    <property type="entry name" value="alpha/beta-Hydrolases"/>
    <property type="match status" value="1"/>
</dbReference>
<keyword evidence="2" id="KW-0378">Hydrolase</keyword>
<protein>
    <submittedName>
        <fullName evidence="2">Alpha/beta hydrolase family protein</fullName>
    </submittedName>
</protein>
<reference evidence="3" key="1">
    <citation type="journal article" date="2019" name="Int. J. Syst. Evol. Microbiol.">
        <title>The Global Catalogue of Microorganisms (GCM) 10K type strain sequencing project: providing services to taxonomists for standard genome sequencing and annotation.</title>
        <authorList>
            <consortium name="The Broad Institute Genomics Platform"/>
            <consortium name="The Broad Institute Genome Sequencing Center for Infectious Disease"/>
            <person name="Wu L."/>
            <person name="Ma J."/>
        </authorList>
    </citation>
    <scope>NUCLEOTIDE SEQUENCE [LARGE SCALE GENOMIC DNA]</scope>
    <source>
        <strain evidence="3">KCTC 12848</strain>
    </source>
</reference>
<dbReference type="Pfam" id="PF12697">
    <property type="entry name" value="Abhydrolase_6"/>
    <property type="match status" value="1"/>
</dbReference>